<dbReference type="InterPro" id="IPR039868">
    <property type="entry name" value="ARMD3-like"/>
</dbReference>
<keyword evidence="6" id="KW-1185">Reference proteome</keyword>
<evidence type="ECO:0000313" key="7">
    <source>
        <dbReference type="RefSeq" id="XP_017769033.1"/>
    </source>
</evidence>
<evidence type="ECO:0000256" key="2">
    <source>
        <dbReference type="ARBA" id="ARBA00022692"/>
    </source>
</evidence>
<dbReference type="Pfam" id="PF08427">
    <property type="entry name" value="ARMH3_C"/>
    <property type="match status" value="1"/>
</dbReference>
<dbReference type="RefSeq" id="XP_017769033.1">
    <property type="nucleotide sequence ID" value="XM_017913544.1"/>
</dbReference>
<reference evidence="7" key="1">
    <citation type="submission" date="2025-08" db="UniProtKB">
        <authorList>
            <consortium name="RefSeq"/>
        </authorList>
    </citation>
    <scope>IDENTIFICATION</scope>
    <source>
        <tissue evidence="7">Whole Larva</tissue>
    </source>
</reference>
<evidence type="ECO:0000256" key="4">
    <source>
        <dbReference type="ARBA" id="ARBA00023136"/>
    </source>
</evidence>
<keyword evidence="4" id="KW-0472">Membrane</keyword>
<feature type="domain" description="Armadillo-like helical" evidence="5">
    <location>
        <begin position="421"/>
        <end position="657"/>
    </location>
</feature>
<name>A0ABM1M383_NICVS</name>
<sequence>MTTRKRSGSWSKKQLKGKVVQIYESLCKGEDLAKSNANVWDEFFLLKPKLGQLESEIQKLTHEQLAAAKDNINALFVQCINTLGHEPYRAVIAMQTLCVLVHAIYKKTGTEPGFDVISLLVGVQNAQEKMQQLLTHCQTFLTGEHPDSLKGLCLKLLLVFMTGTESVSQNTLIEYIMITSMFESLVQLLCESTTRQIHGHDVVLLITLLVNYRKHESANPYIVKLSILDDELVLNGYGQVITSSLTEFCKQFVAQQSETQNTSWFSSLTNKVGSMFISEEEGVRTQKIKANNALLLALYEAIHLNRNFITTLAQMQTDTSSPPSPSNTLNAGHPTPDLTNVPVIDVTAQPSNLLVTFFQYCSIVMQDTKTEAGTNTVKLCFIILSCVAEDQYANSLMHDVSLTFKVQLHRMPMRHQKPTANRGAVSQPLVCILLDLLVEFIISHKMKKLPLELYLLAIGVVHRLLVYQKRCRVRINYKWGDLWEALTSLLKFLTQNESNLTKRMNIFDLCMRVVNILNFFITYGDTYLPTPGSYDELYYELIRSQEIFINLDAMCLAYETSDSEYKDNAHKLNNSLINIRAIRKHFAPKIEEWLESQHLSTPSEEQILDVVKANYGSLLLKLQDSLEQYERYSEKPNNTNFFTAMVKCVVANTKSNSDSASIDTEAILEEYSSIF</sequence>
<dbReference type="InterPro" id="IPR013636">
    <property type="entry name" value="ARMH3_C"/>
</dbReference>
<proteinExistence type="predicted"/>
<keyword evidence="2" id="KW-0812">Transmembrane</keyword>
<evidence type="ECO:0000313" key="6">
    <source>
        <dbReference type="Proteomes" id="UP000695000"/>
    </source>
</evidence>
<protein>
    <submittedName>
        <fullName evidence="7">UPF0668 protein C10orf76 homolog</fullName>
    </submittedName>
</protein>
<dbReference type="SMART" id="SM01158">
    <property type="entry name" value="DUF1741"/>
    <property type="match status" value="1"/>
</dbReference>
<evidence type="ECO:0000259" key="5">
    <source>
        <dbReference type="SMART" id="SM01158"/>
    </source>
</evidence>
<gene>
    <name evidence="7" type="primary">LOC108557138</name>
</gene>
<accession>A0ABM1M383</accession>
<organism evidence="6 7">
    <name type="scientific">Nicrophorus vespilloides</name>
    <name type="common">Boreal carrion beetle</name>
    <dbReference type="NCBI Taxonomy" id="110193"/>
    <lineage>
        <taxon>Eukaryota</taxon>
        <taxon>Metazoa</taxon>
        <taxon>Ecdysozoa</taxon>
        <taxon>Arthropoda</taxon>
        <taxon>Hexapoda</taxon>
        <taxon>Insecta</taxon>
        <taxon>Pterygota</taxon>
        <taxon>Neoptera</taxon>
        <taxon>Endopterygota</taxon>
        <taxon>Coleoptera</taxon>
        <taxon>Polyphaga</taxon>
        <taxon>Staphyliniformia</taxon>
        <taxon>Silphidae</taxon>
        <taxon>Nicrophorinae</taxon>
        <taxon>Nicrophorus</taxon>
    </lineage>
</organism>
<keyword evidence="3" id="KW-1133">Transmembrane helix</keyword>
<evidence type="ECO:0000256" key="3">
    <source>
        <dbReference type="ARBA" id="ARBA00022989"/>
    </source>
</evidence>
<dbReference type="PANTHER" id="PTHR13608:SF3">
    <property type="entry name" value="ARMADILLO-LIKE HELICAL DOMAIN-CONTAINING PROTEIN 3"/>
    <property type="match status" value="1"/>
</dbReference>
<dbReference type="GeneID" id="108557138"/>
<evidence type="ECO:0000256" key="1">
    <source>
        <dbReference type="ARBA" id="ARBA00004370"/>
    </source>
</evidence>
<comment type="subcellular location">
    <subcellularLocation>
        <location evidence="1">Membrane</location>
    </subcellularLocation>
</comment>
<dbReference type="Proteomes" id="UP000695000">
    <property type="component" value="Unplaced"/>
</dbReference>
<dbReference type="PANTHER" id="PTHR13608">
    <property type="entry name" value="ARMADILLO-LIKE HELICAL DOMAIN-CONTAINING PROTEIN 3"/>
    <property type="match status" value="1"/>
</dbReference>